<reference evidence="11 12" key="1">
    <citation type="submission" date="2023-09" db="EMBL/GenBank/DDBJ databases">
        <authorList>
            <person name="Qi X."/>
        </authorList>
    </citation>
    <scope>NUCLEOTIDE SEQUENCE [LARGE SCALE GENOMIC DNA]</scope>
    <source>
        <strain evidence="11 12">S1-1</strain>
    </source>
</reference>
<dbReference type="InterPro" id="IPR011538">
    <property type="entry name" value="Nuo51_FMN-bd"/>
</dbReference>
<dbReference type="Pfam" id="PF10531">
    <property type="entry name" value="SLBB"/>
    <property type="match status" value="1"/>
</dbReference>
<feature type="compositionally biased region" description="Low complexity" evidence="9">
    <location>
        <begin position="714"/>
        <end position="726"/>
    </location>
</feature>
<dbReference type="HAMAP" id="MF_00461">
    <property type="entry name" value="RsxC_RnfC"/>
    <property type="match status" value="1"/>
</dbReference>
<evidence type="ECO:0000256" key="5">
    <source>
        <dbReference type="ARBA" id="ARBA00022982"/>
    </source>
</evidence>
<feature type="binding site" evidence="8">
    <location>
        <position position="393"/>
    </location>
    <ligand>
        <name>[4Fe-4S] cluster</name>
        <dbReference type="ChEBI" id="CHEBI:49883"/>
        <label>2</label>
    </ligand>
</feature>
<keyword evidence="8" id="KW-1003">Cell membrane</keyword>
<keyword evidence="7 8" id="KW-0411">Iron-sulfur</keyword>
<comment type="similarity">
    <text evidence="8">Belongs to the 4Fe4S bacterial-type ferredoxin family. RnfC subfamily.</text>
</comment>
<dbReference type="Gene3D" id="3.40.50.11540">
    <property type="entry name" value="NADH-ubiquinone oxidoreductase 51kDa subunit"/>
    <property type="match status" value="1"/>
</dbReference>
<dbReference type="EC" id="7.-.-.-" evidence="8"/>
<dbReference type="Pfam" id="PF13375">
    <property type="entry name" value="RnfC_N"/>
    <property type="match status" value="1"/>
</dbReference>
<feature type="binding site" evidence="8">
    <location>
        <position position="432"/>
    </location>
    <ligand>
        <name>[4Fe-4S] cluster</name>
        <dbReference type="ChEBI" id="CHEBI:49883"/>
        <label>1</label>
    </ligand>
</feature>
<keyword evidence="5 8" id="KW-0249">Electron transport</keyword>
<evidence type="ECO:0000256" key="7">
    <source>
        <dbReference type="ARBA" id="ARBA00023014"/>
    </source>
</evidence>
<keyword evidence="8" id="KW-0997">Cell inner membrane</keyword>
<keyword evidence="12" id="KW-1185">Reference proteome</keyword>
<feature type="binding site" evidence="8">
    <location>
        <position position="425"/>
    </location>
    <ligand>
        <name>[4Fe-4S] cluster</name>
        <dbReference type="ChEBI" id="CHEBI:49883"/>
        <label>2</label>
    </ligand>
</feature>
<feature type="domain" description="4Fe-4S ferredoxin-type" evidence="10">
    <location>
        <begin position="374"/>
        <end position="403"/>
    </location>
</feature>
<dbReference type="NCBIfam" id="NF003454">
    <property type="entry name" value="PRK05035.1"/>
    <property type="match status" value="1"/>
</dbReference>
<protein>
    <recommendedName>
        <fullName evidence="8">Ion-translocating oxidoreductase complex subunit C</fullName>
        <ecNumber evidence="8">7.-.-.-</ecNumber>
    </recommendedName>
    <alternativeName>
        <fullName evidence="8">Rnf electron transport complex subunit C</fullName>
    </alternativeName>
</protein>
<dbReference type="InterPro" id="IPR010208">
    <property type="entry name" value="Ion_transpt_RnfC/RsxC"/>
</dbReference>
<feature type="binding site" evidence="8">
    <location>
        <position position="422"/>
    </location>
    <ligand>
        <name>[4Fe-4S] cluster</name>
        <dbReference type="ChEBI" id="CHEBI:49883"/>
        <label>2</label>
    </ligand>
</feature>
<keyword evidence="8" id="KW-0472">Membrane</keyword>
<dbReference type="InterPro" id="IPR017896">
    <property type="entry name" value="4Fe4S_Fe-S-bd"/>
</dbReference>
<dbReference type="Pfam" id="PF01512">
    <property type="entry name" value="Complex1_51K"/>
    <property type="match status" value="1"/>
</dbReference>
<comment type="cofactor">
    <cofactor evidence="8">
        <name>[4Fe-4S] cluster</name>
        <dbReference type="ChEBI" id="CHEBI:49883"/>
    </cofactor>
    <text evidence="8">Binds 2 [4Fe-4S] clusters per subunit.</text>
</comment>
<evidence type="ECO:0000313" key="11">
    <source>
        <dbReference type="EMBL" id="WOH38081.1"/>
    </source>
</evidence>
<feature type="domain" description="4Fe-4S ferredoxin-type" evidence="10">
    <location>
        <begin position="413"/>
        <end position="442"/>
    </location>
</feature>
<dbReference type="PANTHER" id="PTHR43034:SF2">
    <property type="entry name" value="ION-TRANSLOCATING OXIDOREDUCTASE COMPLEX SUBUNIT C"/>
    <property type="match status" value="1"/>
</dbReference>
<gene>
    <name evidence="11" type="primary">rsxC</name>
    <name evidence="8" type="synonym">rnfC</name>
    <name evidence="11" type="ORF">RI844_02250</name>
</gene>
<evidence type="ECO:0000256" key="9">
    <source>
        <dbReference type="SAM" id="MobiDB-lite"/>
    </source>
</evidence>
<feature type="region of interest" description="Disordered" evidence="9">
    <location>
        <begin position="710"/>
        <end position="730"/>
    </location>
</feature>
<comment type="subunit">
    <text evidence="8">The complex is composed of six subunits: RnfA, RnfB, RnfC, RnfD, RnfE and RnfG.</text>
</comment>
<dbReference type="InterPro" id="IPR017900">
    <property type="entry name" value="4Fe4S_Fe_S_CS"/>
</dbReference>
<comment type="function">
    <text evidence="8">Part of a membrane-bound complex that couples electron transfer with translocation of ions across the membrane.</text>
</comment>
<organism evidence="11 12">
    <name type="scientific">Thalassotalea fonticola</name>
    <dbReference type="NCBI Taxonomy" id="3065649"/>
    <lineage>
        <taxon>Bacteria</taxon>
        <taxon>Pseudomonadati</taxon>
        <taxon>Pseudomonadota</taxon>
        <taxon>Gammaproteobacteria</taxon>
        <taxon>Alteromonadales</taxon>
        <taxon>Colwelliaceae</taxon>
        <taxon>Thalassotalea</taxon>
    </lineage>
</organism>
<dbReference type="NCBIfam" id="TIGR01945">
    <property type="entry name" value="rnfC"/>
    <property type="match status" value="1"/>
</dbReference>
<comment type="subcellular location">
    <subcellularLocation>
        <location evidence="8">Cell inner membrane</location>
        <topology evidence="8">Peripheral membrane protein</topology>
    </subcellularLocation>
</comment>
<feature type="binding site" evidence="8">
    <location>
        <position position="389"/>
    </location>
    <ligand>
        <name>[4Fe-4S] cluster</name>
        <dbReference type="ChEBI" id="CHEBI:49883"/>
        <label>1</label>
    </ligand>
</feature>
<dbReference type="PANTHER" id="PTHR43034">
    <property type="entry name" value="ION-TRANSLOCATING OXIDOREDUCTASE COMPLEX SUBUNIT C"/>
    <property type="match status" value="1"/>
</dbReference>
<name>A0ABZ0GQK0_9GAMM</name>
<evidence type="ECO:0000256" key="8">
    <source>
        <dbReference type="HAMAP-Rule" id="MF_00461"/>
    </source>
</evidence>
<dbReference type="RefSeq" id="WP_348396855.1">
    <property type="nucleotide sequence ID" value="NZ_CP136600.1"/>
</dbReference>
<keyword evidence="8" id="KW-1278">Translocase</keyword>
<feature type="binding site" evidence="8">
    <location>
        <position position="383"/>
    </location>
    <ligand>
        <name>[4Fe-4S] cluster</name>
        <dbReference type="ChEBI" id="CHEBI:49883"/>
        <label>1</label>
    </ligand>
</feature>
<proteinExistence type="inferred from homology"/>
<dbReference type="SUPFAM" id="SSF46548">
    <property type="entry name" value="alpha-helical ferredoxin"/>
    <property type="match status" value="1"/>
</dbReference>
<feature type="binding site" evidence="8">
    <location>
        <position position="428"/>
    </location>
    <ligand>
        <name>[4Fe-4S] cluster</name>
        <dbReference type="ChEBI" id="CHEBI:49883"/>
        <label>2</label>
    </ligand>
</feature>
<dbReference type="SUPFAM" id="SSF142019">
    <property type="entry name" value="Nqo1 FMN-binding domain-like"/>
    <property type="match status" value="1"/>
</dbReference>
<accession>A0ABZ0GQK0</accession>
<keyword evidence="4 8" id="KW-0677">Repeat</keyword>
<sequence>MESVIERIKKQRFFKFPGGIHPPQQKFLTDDKPIKTIALATELILPLKQHIGKAGDVLVQVGQKVLKGQPLTNNDNPMCVPVHAPTSGTISAIKPSVMAHPSGMSDLCIFITPDGMDTWVKRNIVEDYKSLSKADIVDKIAAAGISGMGGAGFPTNIKVNTKPGIKYLIINAAECEPYITSDDLLMRERSAAIAYGLDILNYLLEPENILIGIEDNKVQAIKALKAATKDIDNIHVCVLPTKYPTGGEKQLIQALTGQEVPSGVLPVSLGVIVQNVATVFAISEAIINDTPLIRRVVTVTGQALKKPQNLWVPLGTPIAHLLEQCGFSLNMAEQYSNQQRIIMGGPLMGFTLPSLQVPVVKTTNCILAPTVAEISPASKELECIRCGQCAEVCPSSLLPQELQWHAKAKDYDQLEKLNLFDCIDCGACAYVCPSQIPLVQYYRVAKAEIRQNKVQEAQAEKAKIRFEARKIRLEKEKLAREEKHKKAMAARKAATSPAQAKSNNSAVAAALARVKAKKAAQATQTDVPAAQEGDVKTRAAQAIARAKAKKAAAQTVTTANTDDAVTANNTDTVVNADKNKQAVTAAEAKKARTAVAVAKAKAKKAAAKTVTTTNTDDAVTANDTDTAVNADKNKQAVTAAEAKKARTAVAVAKAKAKKAAAKAVTTANTDDTVTENNAVSADKNEQAVTAAEAKKARTAAAVAKAKAKAKAKKTAAAENSAAETVKSSVSDTDKKAKIAAAIAKAKTARAEKNKESE</sequence>
<dbReference type="Gene3D" id="3.30.70.20">
    <property type="match status" value="1"/>
</dbReference>
<evidence type="ECO:0000313" key="12">
    <source>
        <dbReference type="Proteomes" id="UP001301442"/>
    </source>
</evidence>
<keyword evidence="6 8" id="KW-0408">Iron</keyword>
<evidence type="ECO:0000256" key="3">
    <source>
        <dbReference type="ARBA" id="ARBA00022723"/>
    </source>
</evidence>
<evidence type="ECO:0000259" key="10">
    <source>
        <dbReference type="PROSITE" id="PS51379"/>
    </source>
</evidence>
<evidence type="ECO:0000256" key="6">
    <source>
        <dbReference type="ARBA" id="ARBA00023004"/>
    </source>
</evidence>
<feature type="binding site" evidence="8">
    <location>
        <position position="386"/>
    </location>
    <ligand>
        <name>[4Fe-4S] cluster</name>
        <dbReference type="ChEBI" id="CHEBI:49883"/>
        <label>1</label>
    </ligand>
</feature>
<keyword evidence="1 8" id="KW-0813">Transport</keyword>
<evidence type="ECO:0000256" key="1">
    <source>
        <dbReference type="ARBA" id="ARBA00022448"/>
    </source>
</evidence>
<dbReference type="EMBL" id="CP136600">
    <property type="protein sequence ID" value="WOH38081.1"/>
    <property type="molecule type" value="Genomic_DNA"/>
</dbReference>
<dbReference type="PROSITE" id="PS00198">
    <property type="entry name" value="4FE4S_FER_1"/>
    <property type="match status" value="1"/>
</dbReference>
<dbReference type="PROSITE" id="PS51379">
    <property type="entry name" value="4FE4S_FER_2"/>
    <property type="match status" value="2"/>
</dbReference>
<dbReference type="InterPro" id="IPR037225">
    <property type="entry name" value="Nuo51_FMN-bd_sf"/>
</dbReference>
<keyword evidence="2 8" id="KW-0004">4Fe-4S</keyword>
<evidence type="ECO:0000256" key="4">
    <source>
        <dbReference type="ARBA" id="ARBA00022737"/>
    </source>
</evidence>
<dbReference type="Pfam" id="PF12838">
    <property type="entry name" value="Fer4_7"/>
    <property type="match status" value="1"/>
</dbReference>
<dbReference type="InterPro" id="IPR026902">
    <property type="entry name" value="RnfC_N"/>
</dbReference>
<dbReference type="InterPro" id="IPR019554">
    <property type="entry name" value="Soluble_ligand-bd"/>
</dbReference>
<keyword evidence="3 8" id="KW-0479">Metal-binding</keyword>
<dbReference type="Proteomes" id="UP001301442">
    <property type="component" value="Chromosome"/>
</dbReference>
<evidence type="ECO:0000256" key="2">
    <source>
        <dbReference type="ARBA" id="ARBA00022485"/>
    </source>
</evidence>